<dbReference type="InterPro" id="IPR051162">
    <property type="entry name" value="T4SS_component"/>
</dbReference>
<feature type="region of interest" description="Disordered" evidence="1">
    <location>
        <begin position="668"/>
        <end position="692"/>
    </location>
</feature>
<evidence type="ECO:0000256" key="1">
    <source>
        <dbReference type="SAM" id="MobiDB-lite"/>
    </source>
</evidence>
<dbReference type="Gene3D" id="1.10.8.730">
    <property type="match status" value="1"/>
</dbReference>
<feature type="compositionally biased region" description="Polar residues" evidence="1">
    <location>
        <begin position="435"/>
        <end position="446"/>
    </location>
</feature>
<dbReference type="SUPFAM" id="SSF52540">
    <property type="entry name" value="P-loop containing nucleoside triphosphate hydrolases"/>
    <property type="match status" value="1"/>
</dbReference>
<dbReference type="EMBL" id="BAABJO010000055">
    <property type="protein sequence ID" value="GAA5141802.1"/>
    <property type="molecule type" value="Genomic_DNA"/>
</dbReference>
<protein>
    <recommendedName>
        <fullName evidence="2">TraG P-loop domain-containing protein</fullName>
    </recommendedName>
</protein>
<proteinExistence type="predicted"/>
<dbReference type="InterPro" id="IPR027417">
    <property type="entry name" value="P-loop_NTPase"/>
</dbReference>
<sequence>MKPLLSARIRAARTGLRRARSRMPGLFDPGSLVVGSRHLQVGDAWVATLSVTGYPRTVYPGWLTPLTHHPGLVDVSLHITPIDPAIAAARLERQLGRLESGRRSTAEHGRLLDPHIEAATEDAYALADRVARAEAHLYALTLTLTVHAGTRADLDDEVAALRAVAASLLIDLRPTTWRAALAWWTGLPTGLNHLTPGAPIHAAGRLGAVSAIGPGGRVMDTDALAYAFPFASPDLPTPEPPSVWGAPHTAGRASGVGGVFYGHNLGAPGSLLFWDRFALDNYNAIVLGRSGSGKSYLIKLELLRNLYRGVHAHVIDPESEFTRLAAAVGGTIIRPGAPGVRLNPFELPVHTHPGSGARIAAPDTLRRRQLFLHTFLALALGHPTPAERAVLDTAITTTYRHAGITDDPATWPQPAPLLRDLRAALHQLAHPPHTAGQTVSTSSGASPDTAGSSEKSAEGSGGELGEVAAGLAARLAPYVDGAFADLFAGPTTTPPAGHLVVWSLRELAEEVKPLGMLLVLDAIWRSVTHPYDRRPRLVTVDEAWLLLQSEAAARFLLRTAKSARKYWTGLTVSTQDVDDVLGSDLGRAVITNSATQILMGQAPQALDPVAAAFHLSAGQRAFLAAAERGHGLLLAGPRQAAFAAIASPLEDTLITTDPRQLADTTTAPDWINLDHPTPTGPHPPARRATEAW</sequence>
<dbReference type="PANTHER" id="PTHR30121:SF12">
    <property type="entry name" value="TYPE IV SECRETION SYSTEM PROTEIN CAGE"/>
    <property type="match status" value="1"/>
</dbReference>
<reference evidence="4" key="1">
    <citation type="journal article" date="2019" name="Int. J. Syst. Evol. Microbiol.">
        <title>The Global Catalogue of Microorganisms (GCM) 10K type strain sequencing project: providing services to taxonomists for standard genome sequencing and annotation.</title>
        <authorList>
            <consortium name="The Broad Institute Genomics Platform"/>
            <consortium name="The Broad Institute Genome Sequencing Center for Infectious Disease"/>
            <person name="Wu L."/>
            <person name="Ma J."/>
        </authorList>
    </citation>
    <scope>NUCLEOTIDE SEQUENCE [LARGE SCALE GENOMIC DNA]</scope>
    <source>
        <strain evidence="4">JCM 18302</strain>
    </source>
</reference>
<gene>
    <name evidence="3" type="ORF">GCM10023320_81310</name>
</gene>
<dbReference type="PANTHER" id="PTHR30121">
    <property type="entry name" value="UNCHARACTERIZED PROTEIN YJGR-RELATED"/>
    <property type="match status" value="1"/>
</dbReference>
<comment type="caution">
    <text evidence="3">The sequence shown here is derived from an EMBL/GenBank/DDBJ whole genome shotgun (WGS) entry which is preliminary data.</text>
</comment>
<name>A0ABP9P6W3_9PSEU</name>
<feature type="domain" description="TraG P-loop" evidence="2">
    <location>
        <begin position="536"/>
        <end position="602"/>
    </location>
</feature>
<dbReference type="RefSeq" id="WP_345613143.1">
    <property type="nucleotide sequence ID" value="NZ_BAABJO010000055.1"/>
</dbReference>
<evidence type="ECO:0000313" key="3">
    <source>
        <dbReference type="EMBL" id="GAA5141802.1"/>
    </source>
</evidence>
<organism evidence="3 4">
    <name type="scientific">Pseudonocardia adelaidensis</name>
    <dbReference type="NCBI Taxonomy" id="648754"/>
    <lineage>
        <taxon>Bacteria</taxon>
        <taxon>Bacillati</taxon>
        <taxon>Actinomycetota</taxon>
        <taxon>Actinomycetes</taxon>
        <taxon>Pseudonocardiales</taxon>
        <taxon>Pseudonocardiaceae</taxon>
        <taxon>Pseudonocardia</taxon>
    </lineage>
</organism>
<dbReference type="Pfam" id="PF19044">
    <property type="entry name" value="P-loop_TraG"/>
    <property type="match status" value="1"/>
</dbReference>
<accession>A0ABP9P6W3</accession>
<feature type="region of interest" description="Disordered" evidence="1">
    <location>
        <begin position="431"/>
        <end position="462"/>
    </location>
</feature>
<dbReference type="Proteomes" id="UP001500804">
    <property type="component" value="Unassembled WGS sequence"/>
</dbReference>
<evidence type="ECO:0000313" key="4">
    <source>
        <dbReference type="Proteomes" id="UP001500804"/>
    </source>
</evidence>
<dbReference type="Gene3D" id="3.40.50.300">
    <property type="entry name" value="P-loop containing nucleotide triphosphate hydrolases"/>
    <property type="match status" value="1"/>
</dbReference>
<dbReference type="InterPro" id="IPR043964">
    <property type="entry name" value="P-loop_TraG"/>
</dbReference>
<evidence type="ECO:0000259" key="2">
    <source>
        <dbReference type="Pfam" id="PF19044"/>
    </source>
</evidence>
<keyword evidence="4" id="KW-1185">Reference proteome</keyword>